<reference evidence="3" key="2">
    <citation type="submission" date="2020-04" db="EMBL/GenBank/DDBJ databases">
        <authorList>
            <consortium name="NCBI Genome Project"/>
        </authorList>
    </citation>
    <scope>NUCLEOTIDE SEQUENCE</scope>
    <source>
        <strain evidence="3">CBS 781.70</strain>
    </source>
</reference>
<reference evidence="1 3" key="1">
    <citation type="submission" date="2020-01" db="EMBL/GenBank/DDBJ databases">
        <authorList>
            <consortium name="DOE Joint Genome Institute"/>
            <person name="Haridas S."/>
            <person name="Albert R."/>
            <person name="Binder M."/>
            <person name="Bloem J."/>
            <person name="Labutti K."/>
            <person name="Salamov A."/>
            <person name="Andreopoulos B."/>
            <person name="Baker S.E."/>
            <person name="Barry K."/>
            <person name="Bills G."/>
            <person name="Bluhm B.H."/>
            <person name="Cannon C."/>
            <person name="Castanera R."/>
            <person name="Culley D.E."/>
            <person name="Daum C."/>
            <person name="Ezra D."/>
            <person name="Gonzalez J.B."/>
            <person name="Henrissat B."/>
            <person name="Kuo A."/>
            <person name="Liang C."/>
            <person name="Lipzen A."/>
            <person name="Lutzoni F."/>
            <person name="Magnuson J."/>
            <person name="Mondo S."/>
            <person name="Nolan M."/>
            <person name="Ohm R."/>
            <person name="Pangilinan J."/>
            <person name="Park H.-J."/>
            <person name="Ramirez L."/>
            <person name="Alfaro M."/>
            <person name="Sun H."/>
            <person name="Tritt A."/>
            <person name="Yoshinaga Y."/>
            <person name="Zwiers L.-H."/>
            <person name="Turgeon B.G."/>
            <person name="Goodwin S.B."/>
            <person name="Spatafora J.W."/>
            <person name="Crous P.W."/>
            <person name="Grigoriev I.V."/>
        </authorList>
    </citation>
    <scope>NUCLEOTIDE SEQUENCE</scope>
    <source>
        <strain evidence="1 3">CBS 781.70</strain>
    </source>
</reference>
<dbReference type="AlphaFoldDB" id="A0A6G1FUE8"/>
<sequence>MARLCLQVPGLDAYGYSSDAGEDEIGNEAREPYRGGDRLVLETNRLATKLKNYQLTNRLIKTLTTYSTSQSILMM</sequence>
<accession>A0A6G1FUE8</accession>
<keyword evidence="2" id="KW-1185">Reference proteome</keyword>
<organism evidence="1">
    <name type="scientific">Eremomyces bilateralis CBS 781.70</name>
    <dbReference type="NCBI Taxonomy" id="1392243"/>
    <lineage>
        <taxon>Eukaryota</taxon>
        <taxon>Fungi</taxon>
        <taxon>Dikarya</taxon>
        <taxon>Ascomycota</taxon>
        <taxon>Pezizomycotina</taxon>
        <taxon>Dothideomycetes</taxon>
        <taxon>Dothideomycetes incertae sedis</taxon>
        <taxon>Eremomycetales</taxon>
        <taxon>Eremomycetaceae</taxon>
        <taxon>Eremomyces</taxon>
    </lineage>
</organism>
<dbReference type="EMBL" id="ML975174">
    <property type="protein sequence ID" value="KAF1809312.1"/>
    <property type="molecule type" value="Genomic_DNA"/>
</dbReference>
<dbReference type="RefSeq" id="XP_033530943.1">
    <property type="nucleotide sequence ID" value="XM_033680188.1"/>
</dbReference>
<name>A0A6G1FUE8_9PEZI</name>
<evidence type="ECO:0000313" key="3">
    <source>
        <dbReference type="RefSeq" id="XP_033530943.1"/>
    </source>
</evidence>
<reference evidence="3" key="3">
    <citation type="submission" date="2025-04" db="UniProtKB">
        <authorList>
            <consortium name="RefSeq"/>
        </authorList>
    </citation>
    <scope>IDENTIFICATION</scope>
    <source>
        <strain evidence="3">CBS 781.70</strain>
    </source>
</reference>
<gene>
    <name evidence="1 3" type="ORF">P152DRAFT_461721</name>
</gene>
<dbReference type="GeneID" id="54420758"/>
<feature type="non-terminal residue" evidence="1">
    <location>
        <position position="75"/>
    </location>
</feature>
<dbReference type="Proteomes" id="UP000504638">
    <property type="component" value="Unplaced"/>
</dbReference>
<evidence type="ECO:0000313" key="1">
    <source>
        <dbReference type="EMBL" id="KAF1809312.1"/>
    </source>
</evidence>
<protein>
    <submittedName>
        <fullName evidence="1 3">Uncharacterized protein</fullName>
    </submittedName>
</protein>
<proteinExistence type="predicted"/>
<evidence type="ECO:0000313" key="2">
    <source>
        <dbReference type="Proteomes" id="UP000504638"/>
    </source>
</evidence>